<name>E6SUW4_BACT6</name>
<keyword evidence="6" id="KW-0769">Symport</keyword>
<organism evidence="8 9">
    <name type="scientific">Bacteroides helcogenes (strain ATCC 35417 / DSM 20613 / JCM 6297 / CCUG 15421 / P 36-108)</name>
    <dbReference type="NCBI Taxonomy" id="693979"/>
    <lineage>
        <taxon>Bacteria</taxon>
        <taxon>Pseudomonadati</taxon>
        <taxon>Bacteroidota</taxon>
        <taxon>Bacteroidia</taxon>
        <taxon>Bacteroidales</taxon>
        <taxon>Bacteroidaceae</taxon>
        <taxon>Bacteroides</taxon>
    </lineage>
</organism>
<evidence type="ECO:0000313" key="8">
    <source>
        <dbReference type="EMBL" id="ADV42400.1"/>
    </source>
</evidence>
<dbReference type="PATRIC" id="fig|693979.3.peg.400"/>
<dbReference type="InterPro" id="IPR037272">
    <property type="entry name" value="SNS_sf"/>
</dbReference>
<evidence type="ECO:0000256" key="6">
    <source>
        <dbReference type="RuleBase" id="RU003732"/>
    </source>
</evidence>
<evidence type="ECO:0000256" key="4">
    <source>
        <dbReference type="ARBA" id="ARBA00022989"/>
    </source>
</evidence>
<dbReference type="PROSITE" id="PS50267">
    <property type="entry name" value="NA_NEUROTRAN_SYMP_3"/>
    <property type="match status" value="1"/>
</dbReference>
<dbReference type="eggNOG" id="COG0733">
    <property type="taxonomic scope" value="Bacteria"/>
</dbReference>
<feature type="transmembrane region" description="Helical" evidence="7">
    <location>
        <begin position="177"/>
        <end position="197"/>
    </location>
</feature>
<keyword evidence="5 7" id="KW-0472">Membrane</keyword>
<keyword evidence="3 6" id="KW-0812">Transmembrane</keyword>
<dbReference type="PRINTS" id="PR00176">
    <property type="entry name" value="NANEUSMPORT"/>
</dbReference>
<feature type="transmembrane region" description="Helical" evidence="7">
    <location>
        <begin position="217"/>
        <end position="241"/>
    </location>
</feature>
<dbReference type="NCBIfam" id="NF037979">
    <property type="entry name" value="Na_transp"/>
    <property type="match status" value="1"/>
</dbReference>
<dbReference type="KEGG" id="bhl:Bache_0371"/>
<dbReference type="SUPFAM" id="SSF161070">
    <property type="entry name" value="SNF-like"/>
    <property type="match status" value="1"/>
</dbReference>
<dbReference type="AlphaFoldDB" id="E6SUW4"/>
<dbReference type="HOGENOM" id="CLU_006855_3_4_10"/>
<dbReference type="CDD" id="cd10336">
    <property type="entry name" value="SLC6sbd_Tyt1-Like"/>
    <property type="match status" value="1"/>
</dbReference>
<evidence type="ECO:0000256" key="5">
    <source>
        <dbReference type="ARBA" id="ARBA00023136"/>
    </source>
</evidence>
<protein>
    <recommendedName>
        <fullName evidence="6">Transporter</fullName>
    </recommendedName>
</protein>
<feature type="transmembrane region" description="Helical" evidence="7">
    <location>
        <begin position="42"/>
        <end position="66"/>
    </location>
</feature>
<keyword evidence="4 7" id="KW-1133">Transmembrane helix</keyword>
<dbReference type="EMBL" id="CP002352">
    <property type="protein sequence ID" value="ADV42400.1"/>
    <property type="molecule type" value="Genomic_DNA"/>
</dbReference>
<keyword evidence="9" id="KW-1185">Reference proteome</keyword>
<dbReference type="InterPro" id="IPR047218">
    <property type="entry name" value="YocR/YhdH-like"/>
</dbReference>
<evidence type="ECO:0000256" key="2">
    <source>
        <dbReference type="ARBA" id="ARBA00022448"/>
    </source>
</evidence>
<dbReference type="RefSeq" id="WP_013546017.1">
    <property type="nucleotide sequence ID" value="NC_014933.1"/>
</dbReference>
<evidence type="ECO:0000256" key="1">
    <source>
        <dbReference type="ARBA" id="ARBA00004141"/>
    </source>
</evidence>
<keyword evidence="2 6" id="KW-0813">Transport</keyword>
<dbReference type="GO" id="GO:0015293">
    <property type="term" value="F:symporter activity"/>
    <property type="evidence" value="ECO:0007669"/>
    <property type="project" value="UniProtKB-KW"/>
</dbReference>
<evidence type="ECO:0000313" key="9">
    <source>
        <dbReference type="Proteomes" id="UP000008630"/>
    </source>
</evidence>
<dbReference type="OrthoDB" id="9762833at2"/>
<proteinExistence type="inferred from homology"/>
<comment type="similarity">
    <text evidence="6">Belongs to the sodium:neurotransmitter symporter (SNF) (TC 2.A.22) family.</text>
</comment>
<accession>E6SUW4</accession>
<comment type="subcellular location">
    <subcellularLocation>
        <location evidence="1">Membrane</location>
        <topology evidence="1">Multi-pass membrane protein</topology>
    </subcellularLocation>
</comment>
<sequence>MTRNDRANFGSKIGVILASAGSAVGLGNIWRFPFETGNHGGAAFILIYLACVLILGIPIMIAEFLIGRHSRANTAGAYQKLAPGTLWRWIGRMGVLTGFLILGYYSVVAGWTLEFIGEAAANGFAGKSAADFISSFNSFVGNPWRPVLWMVLFLLATHFIIVKGVEKGIEKSAKIMMPMLFILLIILAVCSVSLPGAGAGIEFLLKPDFSKVDGNVLLGAMGQAFFSLSLGMGCLCTYASYFRSDTNLSKTSFNVAAIDTLVAVLAGFIIFPAAFSVGIQPDAGPSLLFITLPNVFQQAFGGVPWLAVLLSVMFYVLLALAALTSTISLHEVATAYLHEEFDFTRGKAAKLVTAGCIFLGALSSLSLGAGKEYTIFGMTLFDLFDFVTAKIMLPTGGFFIAIFTGWYLDKKIVWEEISNDGTLKVHIYRLLLFILKFIAPIGIAIIFINELGLLR</sequence>
<dbReference type="InterPro" id="IPR000175">
    <property type="entry name" value="Na/ntran_symport"/>
</dbReference>
<feature type="transmembrane region" description="Helical" evidence="7">
    <location>
        <begin position="147"/>
        <end position="165"/>
    </location>
</feature>
<dbReference type="PANTHER" id="PTHR42948:SF1">
    <property type="entry name" value="TRANSPORTER"/>
    <property type="match status" value="1"/>
</dbReference>
<evidence type="ECO:0000256" key="3">
    <source>
        <dbReference type="ARBA" id="ARBA00022692"/>
    </source>
</evidence>
<feature type="transmembrane region" description="Helical" evidence="7">
    <location>
        <begin position="387"/>
        <end position="408"/>
    </location>
</feature>
<gene>
    <name evidence="8" type="ordered locus">Bache_0371</name>
</gene>
<feature type="transmembrane region" description="Helical" evidence="7">
    <location>
        <begin position="428"/>
        <end position="448"/>
    </location>
</feature>
<evidence type="ECO:0000256" key="7">
    <source>
        <dbReference type="SAM" id="Phobius"/>
    </source>
</evidence>
<dbReference type="PROSITE" id="PS00610">
    <property type="entry name" value="NA_NEUROTRAN_SYMP_1"/>
    <property type="match status" value="1"/>
</dbReference>
<dbReference type="Pfam" id="PF00209">
    <property type="entry name" value="SNF"/>
    <property type="match status" value="2"/>
</dbReference>
<feature type="transmembrane region" description="Helical" evidence="7">
    <location>
        <begin position="12"/>
        <end position="30"/>
    </location>
</feature>
<feature type="transmembrane region" description="Helical" evidence="7">
    <location>
        <begin position="253"/>
        <end position="279"/>
    </location>
</feature>
<feature type="transmembrane region" description="Helical" evidence="7">
    <location>
        <begin position="299"/>
        <end position="327"/>
    </location>
</feature>
<dbReference type="Proteomes" id="UP000008630">
    <property type="component" value="Chromosome"/>
</dbReference>
<reference key="1">
    <citation type="submission" date="2010-11" db="EMBL/GenBank/DDBJ databases">
        <title>The complete genome of Bacteroides helcogenes P 36-108.</title>
        <authorList>
            <consortium name="US DOE Joint Genome Institute (JGI-PGF)"/>
            <person name="Lucas S."/>
            <person name="Copeland A."/>
            <person name="Lapidus A."/>
            <person name="Bruce D."/>
            <person name="Goodwin L."/>
            <person name="Pitluck S."/>
            <person name="Kyrpides N."/>
            <person name="Mavromatis K."/>
            <person name="Ivanova N."/>
            <person name="Zeytun A."/>
            <person name="Brettin T."/>
            <person name="Detter J.C."/>
            <person name="Tapia R."/>
            <person name="Han C."/>
            <person name="Land M."/>
            <person name="Hauser L."/>
            <person name="Markowitz V."/>
            <person name="Cheng J.-F."/>
            <person name="Hugenholtz P."/>
            <person name="Woyke T."/>
            <person name="Wu D."/>
            <person name="Gronow S."/>
            <person name="Wellnitz S."/>
            <person name="Brambilla E."/>
            <person name="Klenk H.-P."/>
            <person name="Eisen J.A."/>
        </authorList>
    </citation>
    <scope>NUCLEOTIDE SEQUENCE</scope>
    <source>
        <strain>P 36-108</strain>
    </source>
</reference>
<feature type="transmembrane region" description="Helical" evidence="7">
    <location>
        <begin position="348"/>
        <end position="367"/>
    </location>
</feature>
<reference evidence="8 9" key="2">
    <citation type="journal article" date="2011" name="Stand. Genomic Sci.">
        <title>Complete genome sequence of Bacteroides helcogenes type strain (P 36-108).</title>
        <authorList>
            <person name="Pati A."/>
            <person name="Gronow S."/>
            <person name="Zeytun A."/>
            <person name="Lapidus A."/>
            <person name="Nolan M."/>
            <person name="Hammon N."/>
            <person name="Deshpande S."/>
            <person name="Cheng J.F."/>
            <person name="Tapia R."/>
            <person name="Han C."/>
            <person name="Goodwin L."/>
            <person name="Pitluck S."/>
            <person name="Liolios K."/>
            <person name="Pagani I."/>
            <person name="Ivanova N."/>
            <person name="Mavromatis K."/>
            <person name="Chen A."/>
            <person name="Palaniappan K."/>
            <person name="Land M."/>
            <person name="Hauser L."/>
            <person name="Chang Y.J."/>
            <person name="Jeffries C.D."/>
            <person name="Detter J.C."/>
            <person name="Brambilla E."/>
            <person name="Rohde M."/>
            <person name="Goker M."/>
            <person name="Woyke T."/>
            <person name="Bristow J."/>
            <person name="Eisen J.A."/>
            <person name="Markowitz V."/>
            <person name="Hugenholtz P."/>
            <person name="Kyrpides N.C."/>
            <person name="Klenk H.P."/>
            <person name="Lucas S."/>
        </authorList>
    </citation>
    <scope>NUCLEOTIDE SEQUENCE [LARGE SCALE GENOMIC DNA]</scope>
    <source>
        <strain evidence="9">ATCC 35417 / DSM 20613 / JCM 6297 / CCUG 15421 / P 36-108</strain>
    </source>
</reference>
<dbReference type="STRING" id="693979.Bache_0371"/>
<dbReference type="GO" id="GO:0016020">
    <property type="term" value="C:membrane"/>
    <property type="evidence" value="ECO:0007669"/>
    <property type="project" value="UniProtKB-SubCell"/>
</dbReference>
<dbReference type="PANTHER" id="PTHR42948">
    <property type="entry name" value="TRANSPORTER"/>
    <property type="match status" value="1"/>
</dbReference>